<evidence type="ECO:0000313" key="6">
    <source>
        <dbReference type="EMBL" id="KOS15585.1"/>
    </source>
</evidence>
<dbReference type="PANTHER" id="PTHR13430:SF4">
    <property type="entry name" value="AUTOPHAGY-RELATED PROTEIN 13"/>
    <property type="match status" value="1"/>
</dbReference>
<feature type="compositionally biased region" description="Basic and acidic residues" evidence="4">
    <location>
        <begin position="442"/>
        <end position="455"/>
    </location>
</feature>
<gene>
    <name evidence="6" type="ORF">Malapachy_2565</name>
</gene>
<feature type="region of interest" description="Disordered" evidence="4">
    <location>
        <begin position="573"/>
        <end position="606"/>
    </location>
</feature>
<dbReference type="GO" id="GO:0000423">
    <property type="term" value="P:mitophagy"/>
    <property type="evidence" value="ECO:0007669"/>
    <property type="project" value="TreeGrafter"/>
</dbReference>
<feature type="region of interest" description="Disordered" evidence="4">
    <location>
        <begin position="518"/>
        <end position="551"/>
    </location>
</feature>
<proteinExistence type="inferred from homology"/>
<dbReference type="InterPro" id="IPR040182">
    <property type="entry name" value="ATG13"/>
</dbReference>
<dbReference type="RefSeq" id="XP_017993217.1">
    <property type="nucleotide sequence ID" value="XM_018137054.1"/>
</dbReference>
<accession>A0A0M9VQI7</accession>
<comment type="caution">
    <text evidence="6">The sequence shown here is derived from an EMBL/GenBank/DDBJ whole genome shotgun (WGS) entry which is preliminary data.</text>
</comment>
<name>A0A0M9VQI7_9BASI</name>
<dbReference type="GO" id="GO:0005829">
    <property type="term" value="C:cytosol"/>
    <property type="evidence" value="ECO:0007669"/>
    <property type="project" value="TreeGrafter"/>
</dbReference>
<dbReference type="STRING" id="77020.A0A0M9VQI7"/>
<evidence type="ECO:0000256" key="3">
    <source>
        <dbReference type="RuleBase" id="RU361214"/>
    </source>
</evidence>
<dbReference type="Gene3D" id="3.30.900.10">
    <property type="entry name" value="HORMA domain"/>
    <property type="match status" value="1"/>
</dbReference>
<comment type="similarity">
    <text evidence="1 3">Belongs to the ATG13 family. Fungi subfamily.</text>
</comment>
<dbReference type="Pfam" id="PF10033">
    <property type="entry name" value="ATG13"/>
    <property type="match status" value="1"/>
</dbReference>
<dbReference type="InterPro" id="IPR018731">
    <property type="entry name" value="Atg13_N"/>
</dbReference>
<feature type="region of interest" description="Disordered" evidence="4">
    <location>
        <begin position="289"/>
        <end position="321"/>
    </location>
</feature>
<dbReference type="AlphaFoldDB" id="A0A0M9VQI7"/>
<dbReference type="GO" id="GO:0034497">
    <property type="term" value="P:protein localization to phagophore assembly site"/>
    <property type="evidence" value="ECO:0007669"/>
    <property type="project" value="TreeGrafter"/>
</dbReference>
<dbReference type="InterPro" id="IPR036570">
    <property type="entry name" value="HORMA_dom_sf"/>
</dbReference>
<keyword evidence="2 3" id="KW-0072">Autophagy</keyword>
<evidence type="ECO:0000313" key="7">
    <source>
        <dbReference type="Proteomes" id="UP000037751"/>
    </source>
</evidence>
<reference evidence="6 7" key="1">
    <citation type="submission" date="2015-07" db="EMBL/GenBank/DDBJ databases">
        <title>Draft Genome Sequence of Malassezia furfur CBS1878 and Malassezia pachydermatis CBS1879.</title>
        <authorList>
            <person name="Triana S."/>
            <person name="Ohm R."/>
            <person name="Gonzalez A."/>
            <person name="DeCock H."/>
            <person name="Restrepo S."/>
            <person name="Celis A."/>
        </authorList>
    </citation>
    <scope>NUCLEOTIDE SEQUENCE [LARGE SCALE GENOMIC DNA]</scope>
    <source>
        <strain evidence="6 7">CBS 1879</strain>
    </source>
</reference>
<dbReference type="GO" id="GO:0000407">
    <property type="term" value="C:phagophore assembly site"/>
    <property type="evidence" value="ECO:0007669"/>
    <property type="project" value="TreeGrafter"/>
</dbReference>
<dbReference type="PANTHER" id="PTHR13430">
    <property type="match status" value="1"/>
</dbReference>
<sequence>MSAPLPAAREAAERSVSKIDTVLYHFFSKTLAIVYENRTDSHAQGNRRTNKWFSLEMPEHEQFRHDLHPWRSLSAATTVPTLVIDVCLRTSHLDDSYEVHARTPRGRQWLGDASAASIVLERWRVDLRVADEPPTERLPAVYKQAIVHFRTLYTLTRVLPSAAMCRRIFAANGMYAQLGVDVKIHTEAAPLRVPSKTWQFAPIATPMGALACSVDYCDMTELYIEPRLARLPRNARLPPVPASASLRQASPRWTPSAAPPPSQLGTSPLFQKMLSHHQSDARLWDTPRARPTTSISVSPSLSMHTWRRPRSATSDGVCTTGTATIPRGATTAAAASRTAAAVSSYEPGALRSLFSTTSRPTFSPSSLSSLRTPPGSFDAYMYRPSSSLTRQGDSPISEDGPRPARPQRIPRYSRLPSYRQREASRSVGASQDDNGAARSWSRRMEQRRQLDRTNSRDTQILSASSPGHSRVFAGPSPSPAFALPRLSASRTSLPPATTSDSPNTHEDLLDLMAMIETRGSSQGSPATTPSRPATNHDMSPTATTTTNPNVSKRHYYDDILSKMASSLRLQPLDEVMGTSTHHTPDDDEHAEDEAAGRLELSLGPIM</sequence>
<feature type="region of interest" description="Disordered" evidence="4">
    <location>
        <begin position="356"/>
        <end position="478"/>
    </location>
</feature>
<feature type="compositionally biased region" description="Polar residues" evidence="4">
    <location>
        <begin position="291"/>
        <end position="303"/>
    </location>
</feature>
<feature type="compositionally biased region" description="Low complexity" evidence="4">
    <location>
        <begin position="356"/>
        <end position="374"/>
    </location>
</feature>
<organism evidence="6 7">
    <name type="scientific">Malassezia pachydermatis</name>
    <dbReference type="NCBI Taxonomy" id="77020"/>
    <lineage>
        <taxon>Eukaryota</taxon>
        <taxon>Fungi</taxon>
        <taxon>Dikarya</taxon>
        <taxon>Basidiomycota</taxon>
        <taxon>Ustilaginomycotina</taxon>
        <taxon>Malasseziomycetes</taxon>
        <taxon>Malasseziales</taxon>
        <taxon>Malasseziaceae</taxon>
        <taxon>Malassezia</taxon>
    </lineage>
</organism>
<evidence type="ECO:0000259" key="5">
    <source>
        <dbReference type="Pfam" id="PF10033"/>
    </source>
</evidence>
<feature type="region of interest" description="Disordered" evidence="4">
    <location>
        <begin position="241"/>
        <end position="264"/>
    </location>
</feature>
<protein>
    <recommendedName>
        <fullName evidence="3">Autophagy-related protein 13</fullName>
    </recommendedName>
</protein>
<dbReference type="GO" id="GO:0034727">
    <property type="term" value="P:piecemeal microautophagy of the nucleus"/>
    <property type="evidence" value="ECO:0007669"/>
    <property type="project" value="TreeGrafter"/>
</dbReference>
<dbReference type="Proteomes" id="UP000037751">
    <property type="component" value="Unassembled WGS sequence"/>
</dbReference>
<keyword evidence="7" id="KW-1185">Reference proteome</keyword>
<feature type="domain" description="Autophagy-related protein 13 N-terminal" evidence="5">
    <location>
        <begin position="24"/>
        <end position="216"/>
    </location>
</feature>
<evidence type="ECO:0000256" key="2">
    <source>
        <dbReference type="ARBA" id="ARBA00023006"/>
    </source>
</evidence>
<dbReference type="GO" id="GO:1990316">
    <property type="term" value="C:Atg1/ULK1 kinase complex"/>
    <property type="evidence" value="ECO:0007669"/>
    <property type="project" value="InterPro"/>
</dbReference>
<dbReference type="OrthoDB" id="70161at2759"/>
<feature type="compositionally biased region" description="Polar residues" evidence="4">
    <location>
        <begin position="518"/>
        <end position="550"/>
    </location>
</feature>
<dbReference type="GeneID" id="28728929"/>
<dbReference type="EMBL" id="LGAV01000002">
    <property type="protein sequence ID" value="KOS15585.1"/>
    <property type="molecule type" value="Genomic_DNA"/>
</dbReference>
<feature type="compositionally biased region" description="Polar residues" evidence="4">
    <location>
        <begin position="456"/>
        <end position="467"/>
    </location>
</feature>
<evidence type="ECO:0000256" key="4">
    <source>
        <dbReference type="SAM" id="MobiDB-lite"/>
    </source>
</evidence>
<evidence type="ECO:0000256" key="1">
    <source>
        <dbReference type="ARBA" id="ARBA00005246"/>
    </source>
</evidence>
<feature type="compositionally biased region" description="Polar residues" evidence="4">
    <location>
        <begin position="384"/>
        <end position="394"/>
    </location>
</feature>
<dbReference type="VEuPathDB" id="FungiDB:Malapachy_2565"/>